<dbReference type="Proteomes" id="UP000215914">
    <property type="component" value="Unassembled WGS sequence"/>
</dbReference>
<keyword evidence="2" id="KW-1185">Reference proteome</keyword>
<name>A0A9K3NZ78_HELAN</name>
<reference evidence="1" key="2">
    <citation type="submission" date="2020-06" db="EMBL/GenBank/DDBJ databases">
        <title>Helianthus annuus Genome sequencing and assembly Release 2.</title>
        <authorList>
            <person name="Gouzy J."/>
            <person name="Langlade N."/>
            <person name="Munos S."/>
        </authorList>
    </citation>
    <scope>NUCLEOTIDE SEQUENCE</scope>
    <source>
        <tissue evidence="1">Leaves</tissue>
    </source>
</reference>
<dbReference type="InterPro" id="IPR055327">
    <property type="entry name" value="TRAF1A/B"/>
</dbReference>
<dbReference type="Gramene" id="mRNA:HanXRQr2_Chr03g0136451">
    <property type="protein sequence ID" value="mRNA:HanXRQr2_Chr03g0136451"/>
    <property type="gene ID" value="HanXRQr2_Chr03g0136451"/>
</dbReference>
<dbReference type="EMBL" id="MNCJ02000318">
    <property type="protein sequence ID" value="KAF5816638.1"/>
    <property type="molecule type" value="Genomic_DNA"/>
</dbReference>
<dbReference type="PANTHER" id="PTHR47477:SF8">
    <property type="entry name" value="TNF RECEPTOR-ASSOCIATED FACTOR HOMOLOG 1A"/>
    <property type="match status" value="1"/>
</dbReference>
<dbReference type="AlphaFoldDB" id="A0A9K3NZ78"/>
<reference evidence="1" key="1">
    <citation type="journal article" date="2017" name="Nature">
        <title>The sunflower genome provides insights into oil metabolism, flowering and Asterid evolution.</title>
        <authorList>
            <person name="Badouin H."/>
            <person name="Gouzy J."/>
            <person name="Grassa C.J."/>
            <person name="Murat F."/>
            <person name="Staton S.E."/>
            <person name="Cottret L."/>
            <person name="Lelandais-Briere C."/>
            <person name="Owens G.L."/>
            <person name="Carrere S."/>
            <person name="Mayjonade B."/>
            <person name="Legrand L."/>
            <person name="Gill N."/>
            <person name="Kane N.C."/>
            <person name="Bowers J.E."/>
            <person name="Hubner S."/>
            <person name="Bellec A."/>
            <person name="Berard A."/>
            <person name="Berges H."/>
            <person name="Blanchet N."/>
            <person name="Boniface M.C."/>
            <person name="Brunel D."/>
            <person name="Catrice O."/>
            <person name="Chaidir N."/>
            <person name="Claudel C."/>
            <person name="Donnadieu C."/>
            <person name="Faraut T."/>
            <person name="Fievet G."/>
            <person name="Helmstetter N."/>
            <person name="King M."/>
            <person name="Knapp S.J."/>
            <person name="Lai Z."/>
            <person name="Le Paslier M.C."/>
            <person name="Lippi Y."/>
            <person name="Lorenzon L."/>
            <person name="Mandel J.R."/>
            <person name="Marage G."/>
            <person name="Marchand G."/>
            <person name="Marquand E."/>
            <person name="Bret-Mestries E."/>
            <person name="Morien E."/>
            <person name="Nambeesan S."/>
            <person name="Nguyen T."/>
            <person name="Pegot-Espagnet P."/>
            <person name="Pouilly N."/>
            <person name="Raftis F."/>
            <person name="Sallet E."/>
            <person name="Schiex T."/>
            <person name="Thomas J."/>
            <person name="Vandecasteele C."/>
            <person name="Vares D."/>
            <person name="Vear F."/>
            <person name="Vautrin S."/>
            <person name="Crespi M."/>
            <person name="Mangin B."/>
            <person name="Burke J.M."/>
            <person name="Salse J."/>
            <person name="Munos S."/>
            <person name="Vincourt P."/>
            <person name="Rieseberg L.H."/>
            <person name="Langlade N.B."/>
        </authorList>
    </citation>
    <scope>NUCLEOTIDE SEQUENCE</scope>
    <source>
        <tissue evidence="1">Leaves</tissue>
    </source>
</reference>
<organism evidence="1 2">
    <name type="scientific">Helianthus annuus</name>
    <name type="common">Common sunflower</name>
    <dbReference type="NCBI Taxonomy" id="4232"/>
    <lineage>
        <taxon>Eukaryota</taxon>
        <taxon>Viridiplantae</taxon>
        <taxon>Streptophyta</taxon>
        <taxon>Embryophyta</taxon>
        <taxon>Tracheophyta</taxon>
        <taxon>Spermatophyta</taxon>
        <taxon>Magnoliopsida</taxon>
        <taxon>eudicotyledons</taxon>
        <taxon>Gunneridae</taxon>
        <taxon>Pentapetalae</taxon>
        <taxon>asterids</taxon>
        <taxon>campanulids</taxon>
        <taxon>Asterales</taxon>
        <taxon>Asteraceae</taxon>
        <taxon>Asteroideae</taxon>
        <taxon>Heliantheae alliance</taxon>
        <taxon>Heliantheae</taxon>
        <taxon>Helianthus</taxon>
    </lineage>
</organism>
<evidence type="ECO:0000313" key="2">
    <source>
        <dbReference type="Proteomes" id="UP000215914"/>
    </source>
</evidence>
<proteinExistence type="predicted"/>
<comment type="caution">
    <text evidence="1">The sequence shown here is derived from an EMBL/GenBank/DDBJ whole genome shotgun (WGS) entry which is preliminary data.</text>
</comment>
<gene>
    <name evidence="1" type="ORF">HanXRQr2_Chr03g0136451</name>
</gene>
<sequence>MSREKSDSILPKVVKHFFIEKEVTSTLMMESLCMGLTALKEPSMPIVRMEEGSFVLVDDLLLLLEREAIEPLTPKDGYSGEFSIENVEKCLTKLGRRTIEIYVLAHILSKTEVAYQETVPYALNLQEEVIQEQD</sequence>
<protein>
    <submittedName>
        <fullName evidence="1">Uncharacterized protein</fullName>
    </submittedName>
</protein>
<evidence type="ECO:0000313" key="1">
    <source>
        <dbReference type="EMBL" id="KAF5816638.1"/>
    </source>
</evidence>
<accession>A0A9K3NZ78</accession>
<dbReference type="PANTHER" id="PTHR47477">
    <property type="entry name" value="TNF RECEPTOR-ASSOCIATED FACTOR HOMOLOG 1A"/>
    <property type="match status" value="1"/>
</dbReference>